<dbReference type="FunFam" id="2.60.120.290:FF:000005">
    <property type="entry name" value="Procollagen C-endopeptidase enhancer 1"/>
    <property type="match status" value="1"/>
</dbReference>
<dbReference type="STRING" id="46731.A0A3M6UCW6"/>
<dbReference type="PROSITE" id="PS01286">
    <property type="entry name" value="FA58C_2"/>
    <property type="match status" value="16"/>
</dbReference>
<organism evidence="7 8">
    <name type="scientific">Pocillopora damicornis</name>
    <name type="common">Cauliflower coral</name>
    <name type="synonym">Millepora damicornis</name>
    <dbReference type="NCBI Taxonomy" id="46731"/>
    <lineage>
        <taxon>Eukaryota</taxon>
        <taxon>Metazoa</taxon>
        <taxon>Cnidaria</taxon>
        <taxon>Anthozoa</taxon>
        <taxon>Hexacorallia</taxon>
        <taxon>Scleractinia</taxon>
        <taxon>Astrocoeniina</taxon>
        <taxon>Pocilloporidae</taxon>
        <taxon>Pocillopora</taxon>
    </lineage>
</organism>
<feature type="domain" description="F5/8 type C" evidence="6">
    <location>
        <begin position="1855"/>
        <end position="2008"/>
    </location>
</feature>
<feature type="domain" description="F5/8 type C" evidence="6">
    <location>
        <begin position="1700"/>
        <end position="1852"/>
    </location>
</feature>
<dbReference type="Pfam" id="PF00754">
    <property type="entry name" value="F5_F8_type_C"/>
    <property type="match status" value="16"/>
</dbReference>
<feature type="region of interest" description="Disordered" evidence="3">
    <location>
        <begin position="1560"/>
        <end position="1593"/>
    </location>
</feature>
<dbReference type="Pfam" id="PF00431">
    <property type="entry name" value="CUB"/>
    <property type="match status" value="1"/>
</dbReference>
<proteinExistence type="predicted"/>
<dbReference type="CDD" id="cd00041">
    <property type="entry name" value="CUB"/>
    <property type="match status" value="1"/>
</dbReference>
<feature type="domain" description="F5/8 type C" evidence="6">
    <location>
        <begin position="1147"/>
        <end position="1299"/>
    </location>
</feature>
<dbReference type="CDD" id="cd00057">
    <property type="entry name" value="FA58C"/>
    <property type="match status" value="16"/>
</dbReference>
<feature type="domain" description="F5/8 type C" evidence="6">
    <location>
        <begin position="322"/>
        <end position="470"/>
    </location>
</feature>
<feature type="domain" description="F5/8 type C" evidence="6">
    <location>
        <begin position="2011"/>
        <end position="2163"/>
    </location>
</feature>
<dbReference type="InterPro" id="IPR000421">
    <property type="entry name" value="FA58C"/>
</dbReference>
<feature type="disulfide bond" evidence="2">
    <location>
        <begin position="50"/>
        <end position="77"/>
    </location>
</feature>
<feature type="domain" description="F5/8 type C" evidence="6">
    <location>
        <begin position="2166"/>
        <end position="2318"/>
    </location>
</feature>
<dbReference type="SUPFAM" id="SSF49854">
    <property type="entry name" value="Spermadhesin, CUB domain"/>
    <property type="match status" value="1"/>
</dbReference>
<evidence type="ECO:0000256" key="4">
    <source>
        <dbReference type="SAM" id="Phobius"/>
    </source>
</evidence>
<evidence type="ECO:0000259" key="6">
    <source>
        <dbReference type="PROSITE" id="PS50022"/>
    </source>
</evidence>
<feature type="domain" description="F5/8 type C" evidence="6">
    <location>
        <begin position="1342"/>
        <end position="1494"/>
    </location>
</feature>
<feature type="transmembrane region" description="Helical" evidence="4">
    <location>
        <begin position="2825"/>
        <end position="2848"/>
    </location>
</feature>
<evidence type="ECO:0000256" key="3">
    <source>
        <dbReference type="SAM" id="MobiDB-lite"/>
    </source>
</evidence>
<name>A0A3M6UCW6_POCDA</name>
<dbReference type="OrthoDB" id="5984965at2759"/>
<dbReference type="FunFam" id="2.60.120.260:FF:000016">
    <property type="entry name" value="Contactin-associated protein-like 4 isoform 1"/>
    <property type="match status" value="13"/>
</dbReference>
<reference evidence="7 8" key="1">
    <citation type="journal article" date="2018" name="Sci. Rep.">
        <title>Comparative analysis of the Pocillopora damicornis genome highlights role of immune system in coral evolution.</title>
        <authorList>
            <person name="Cunning R."/>
            <person name="Bay R.A."/>
            <person name="Gillette P."/>
            <person name="Baker A.C."/>
            <person name="Traylor-Knowles N."/>
        </authorList>
    </citation>
    <scope>NUCLEOTIDE SEQUENCE [LARGE SCALE GENOMIC DNA]</scope>
    <source>
        <strain evidence="7">RSMAS</strain>
        <tissue evidence="7">Whole animal</tissue>
    </source>
</reference>
<evidence type="ECO:0000313" key="7">
    <source>
        <dbReference type="EMBL" id="RMX51533.1"/>
    </source>
</evidence>
<dbReference type="FunFam" id="2.60.120.260:FF:000002">
    <property type="entry name" value="Coagulation factor VIII"/>
    <property type="match status" value="2"/>
</dbReference>
<feature type="domain" description="F5/8 type C" evidence="6">
    <location>
        <begin position="1301"/>
        <end position="1339"/>
    </location>
</feature>
<dbReference type="InterPro" id="IPR008979">
    <property type="entry name" value="Galactose-bd-like_sf"/>
</dbReference>
<dbReference type="PROSITE" id="PS01285">
    <property type="entry name" value="FA58C_1"/>
    <property type="match status" value="11"/>
</dbReference>
<comment type="caution">
    <text evidence="2">Lacks conserved residue(s) required for the propagation of feature annotation.</text>
</comment>
<dbReference type="PROSITE" id="PS01180">
    <property type="entry name" value="CUB"/>
    <property type="match status" value="1"/>
</dbReference>
<feature type="domain" description="F5/8 type C" evidence="6">
    <location>
        <begin position="473"/>
        <end position="625"/>
    </location>
</feature>
<feature type="domain" description="F5/8 type C" evidence="6">
    <location>
        <begin position="1544"/>
        <end position="1697"/>
    </location>
</feature>
<feature type="domain" description="F5/8 type C" evidence="6">
    <location>
        <begin position="2632"/>
        <end position="2784"/>
    </location>
</feature>
<dbReference type="InterPro" id="IPR000859">
    <property type="entry name" value="CUB_dom"/>
</dbReference>
<feature type="domain" description="CUB" evidence="5">
    <location>
        <begin position="50"/>
        <end position="163"/>
    </location>
</feature>
<accession>A0A3M6UCW6</accession>
<dbReference type="InterPro" id="IPR035914">
    <property type="entry name" value="Sperma_CUB_dom_sf"/>
</dbReference>
<feature type="domain" description="F5/8 type C" evidence="6">
    <location>
        <begin position="708"/>
        <end position="859"/>
    </location>
</feature>
<dbReference type="PANTHER" id="PTHR24543:SF325">
    <property type="entry name" value="F5_8 TYPE C DOMAIN-CONTAINING PROTEIN"/>
    <property type="match status" value="1"/>
</dbReference>
<evidence type="ECO:0000256" key="1">
    <source>
        <dbReference type="ARBA" id="ARBA00023157"/>
    </source>
</evidence>
<dbReference type="SMART" id="SM00231">
    <property type="entry name" value="FA58C"/>
    <property type="match status" value="16"/>
</dbReference>
<evidence type="ECO:0000313" key="8">
    <source>
        <dbReference type="Proteomes" id="UP000275408"/>
    </source>
</evidence>
<dbReference type="SMART" id="SM00042">
    <property type="entry name" value="CUB"/>
    <property type="match status" value="1"/>
</dbReference>
<dbReference type="SUPFAM" id="SSF49785">
    <property type="entry name" value="Galactose-binding domain-like"/>
    <property type="match status" value="18"/>
</dbReference>
<feature type="domain" description="F5/8 type C" evidence="6">
    <location>
        <begin position="2476"/>
        <end position="2629"/>
    </location>
</feature>
<keyword evidence="4" id="KW-0812">Transmembrane</keyword>
<dbReference type="EMBL" id="RCHS01001758">
    <property type="protein sequence ID" value="RMX51533.1"/>
    <property type="molecule type" value="Genomic_DNA"/>
</dbReference>
<keyword evidence="8" id="KW-1185">Reference proteome</keyword>
<dbReference type="Proteomes" id="UP000275408">
    <property type="component" value="Unassembled WGS sequence"/>
</dbReference>
<keyword evidence="4" id="KW-0472">Membrane</keyword>
<feature type="domain" description="F5/8 type C" evidence="6">
    <location>
        <begin position="862"/>
        <end position="989"/>
    </location>
</feature>
<feature type="domain" description="F5/8 type C" evidence="6">
    <location>
        <begin position="165"/>
        <end position="319"/>
    </location>
</feature>
<dbReference type="Gene3D" id="2.60.120.260">
    <property type="entry name" value="Galactose-binding domain-like"/>
    <property type="match status" value="19"/>
</dbReference>
<evidence type="ECO:0000259" key="5">
    <source>
        <dbReference type="PROSITE" id="PS01180"/>
    </source>
</evidence>
<dbReference type="PROSITE" id="PS50022">
    <property type="entry name" value="FA58C_3"/>
    <property type="match status" value="18"/>
</dbReference>
<gene>
    <name evidence="7" type="ORF">pdam_00010327</name>
</gene>
<sequence>MRSSFAFAGYAGTGQPAWMTQQKIQHWNARFHGPSQITLKIPLSSRGYKCQNQTLQGQKGVIYSPNYPEIYPDGQYCMWRIMVKASFQVALIFTRFSLQSENNTDAVYVYDGNDQTGNVLGVFYGGQPPPRNGIYSSSNSLLVIFRSDRNGSFYGFQASYNAVKCFGALGMESGAISGAQITASSRMNNNSTSRQARLNFIEQGIKQGGWSSLKNDRNQWLQVDLGSHTIVTGVATQGRNSTNWRQWIKTFTLQFSFDGVIFQLYKEPGKMSAKVLHANQDSDTVVYNKLISPITARYIRLLPVTWHNHISLRMELYGCRGCSSPLGMESQVISDAQITASTQWNNDNSAKFARLNLGGWVARAVYPRQWLQVDLGTYSSVTSVATQGVNLRGWRKCWTVSYNLQYSDDGITFHFYKGPGETLPTVLSGNQNFHSVVSNKLRQPITARYIRFKPLLWNYRIGMRTEIHGCLECTVPLGMESRSISDAQITASSQLNGNHSAVQGRLHFQAVGNKAGGWSALTSDINQWLQVDFGSYTHLTQLATQGVNGVDEWVTRYKLQYSDNGLTYKFYQKTGDTSVTEFKGNQDRNEVVYNTLRPPLKARYVRIIPTQWNKHISMRIELFGCPGICAFQNIFLIGYLGAKQEAEWLNKDYHINYGVIQGFPARKALTTHNGRERKERCHQHFVNKYDSTKNIISQITYPGWEFDCIAPVGMESGLISDDQISASSQLDDNHAPKRARLNTKMSGIKQGGWLPLTNDRNQWLQVDLNSYTRVTRVATQGMDGYEQWVTSFQLEYSINEITFKSYMESVGNPKIFPGNGDSETAVYNILKPPVTARYIRILPIAWYKNIAMRIEIYGCTVCSTPLGMESGAIKDAQITASTQWDGNHDTSRARLNLKLTGVKRGAWSTRVLDLKQWLQVDLGSYTTVTGVATQGRNAPRLQQWVFSGNQDRDSIVYHKLARQIMARYIRFIPVEWQSHISMRVEIYGCAGCFEPLGMEDGTITDDQVSSSTRMDDDHSPSKARLNFKEEENKAGGWSAQTNDENQWLQVDLGSYTRVTRVATQGLNVNNEWVTKYKLQFSDDGKNLQNYKQQGDSEWTVLNGYKGSDAIVYNNLNPTITARFIRFIPISWHNKISMRTEIFGCPACMTALGMESQAIEDAQISASSQLDGNHSAIQGRLHLTRNSQKQGGWTALTDDRNQWLQVDLNTFARVTVVATQGRNGFKEWVTKYSLQYSDDGVTFTFYKESDSNSEKVFDGNRDSDTVVYNKLTSPITARYIRLIPMTWNNHISMRMDLYGCPDRDSTVYHKLARQITARYIRFIPVEWRNHISMRVEIYGCAACFEPLGMEDGMITDVQVSSSSRMDDNHSPSQARLNFKEVENKAGGWSAQPNDENPWLQVDLGSYTRVTRVATQGLNAKDEWVTKYKLQFSDDGKNFQNYKQQGDNEWTELNGNKGSDTIVYNNLNPPTTARFIRFIPISWHNNISMRTEIFGCPGVFGGNQDRDSIVYHKLVRQIMARYIRFIPVEWRNHISMRVEIYGCAGCFEPLGMEDGTITDVQVSSSSRLDDNHSPSQARLNFKEEENKAGGGWSAQTNDENQWLQVDLGSYTRVTRVATQGLNAKDEWVTRYKLQFSDDGKNFQNYKQQGDNEWTELNGNKGSDTIVYNNLNPPTTARFIRFIPISWHNKISMRTEFFGCPACMTALGMESQTIEDAQISASSHLDGNHSAIQSRLHLTRNVQKQGGWTALTDDRSQWLQVDLNTFARVTVIATQGRNGFKEWVTKYKLQYSDDGVTFTFYKESDSSSEKVFDGNRDSDTVVYNRLTSPITARYIRLIPMTWNNHISMRMELYGCPDCIAPVGMESGLISDGQISASSQLDDSHSPQRARLNTKSLSGIKKGSWLPLTNDRNQWLQVDLSSYTRVTRMATQGRDGYEQWVTSFQLEYSINEITFKPYMEIGVGKPKIFPGNGDSETAVYNILKPPITARYIRILPITWYKNIAMRIEIYGCTGCTSPYGMENRKISDSQIKSSTQLDENHSAKHSRLHSKANRENGGSWSALKNDVDQWLQVDLGSYIRVTGIATQGRNGHDEWVTKFRLQYGENEDIFHFFEDPGHFAAQVFNGNTDSDTVVYNTLTPPIITRYIRFKPAEWHNRISMRTEIYGCPGCINPLGMAFGSISDTQIIASSQLDGNHSASQARLHFQADGYKVGGWSALTNDRDQWLQVDFGSYTKVTRLATQGMNGYDQWVTRYMLQYSDDGITFHLYKEATSSSAKEFDGNQDQNTVVYNILSPPITTRYIRLKPLAWNDRISMRMEIYGCPGCAAPLGMDSGAITDAQISASSQWDGNHGARQGRLHYKKLPGTSGSWSSRANDLNQWFQVDLGQYTTVTGIATQGRQRYDEYVTAYKLQYSDDGVTFQFYKEKPLETEKVFRGNSDRETVVYHEIREPIRARYIRIRPVSWYRHISMRVEIYGCPGCVSPLGMESKFISDAQISASSQLNDDRAPAHARLHSQTVTDSKNGGWSARKNDLYQWFQVDLGSKVIVTRVATQGIDGLDEWVTKYRIQFSYSGINFQFYKKAEHSSAEVFDGNDDSSTVVVKRLSEPIRTRFVRLLPLEWHKHISMRIEIYGCPGCAAALGMENKEIPVANIRVSSQMDEDHGAKEARLNSKADGNMGGGWSAMSNNFNQWLQVDIGDNSRLTGVATQGMNGNNQWVSRYLIQYSSDGVTFEFYNATEDSSAKVFYGNQDSDTVVKNILSPLITARYIRLMPVEWHNHISMRVEIYGCSVFAGSPTVPPSEMTTEANTDKEGGILGAQQGNKKKEGVKVLAVVLPLVIILIAVVALGVFFYWKRRGQKNVDINAVAFQTGNDELNYAVNKIYDDRDALIFNNKNKKNPLRILIIFPNNSGSKKRQAKLEENELGSQFLKVQISLKRWSILVCLLSKRCKCMTMDDYWLIERYHINQSED</sequence>
<keyword evidence="4" id="KW-1133">Transmembrane helix</keyword>
<feature type="domain" description="F5/8 type C" evidence="6">
    <location>
        <begin position="1497"/>
        <end position="1541"/>
    </location>
</feature>
<evidence type="ECO:0000256" key="2">
    <source>
        <dbReference type="PROSITE-ProRule" id="PRU00059"/>
    </source>
</evidence>
<feature type="domain" description="F5/8 type C" evidence="6">
    <location>
        <begin position="992"/>
        <end position="1144"/>
    </location>
</feature>
<feature type="domain" description="F5/8 type C" evidence="6">
    <location>
        <begin position="2321"/>
        <end position="2473"/>
    </location>
</feature>
<protein>
    <submittedName>
        <fullName evidence="7">Uncharacterized protein</fullName>
    </submittedName>
</protein>
<dbReference type="PANTHER" id="PTHR24543">
    <property type="entry name" value="MULTICOPPER OXIDASE-RELATED"/>
    <property type="match status" value="1"/>
</dbReference>
<keyword evidence="1 2" id="KW-1015">Disulfide bond</keyword>
<dbReference type="Gene3D" id="2.60.120.290">
    <property type="entry name" value="Spermadhesin, CUB domain"/>
    <property type="match status" value="1"/>
</dbReference>
<feature type="region of interest" description="Disordered" evidence="3">
    <location>
        <begin position="2025"/>
        <end position="2056"/>
    </location>
</feature>
<comment type="caution">
    <text evidence="7">The sequence shown here is derived from an EMBL/GenBank/DDBJ whole genome shotgun (WGS) entry which is preliminary data.</text>
</comment>